<sequence>MEETKARLRKVLVDSLELSIEPSDVPDHGLVQALGLDSINTIEFLIWVESEFGVEIADEDLSIKLIDDLDLLAAYVKDRMDRSSTPAT</sequence>
<feature type="domain" description="Carrier" evidence="1">
    <location>
        <begin position="2"/>
        <end position="80"/>
    </location>
</feature>
<gene>
    <name evidence="2" type="ORF">GCM10010238_64720</name>
</gene>
<protein>
    <recommendedName>
        <fullName evidence="1">Carrier domain-containing protein</fullName>
    </recommendedName>
</protein>
<dbReference type="InterPro" id="IPR036736">
    <property type="entry name" value="ACP-like_sf"/>
</dbReference>
<dbReference type="Pfam" id="PF00550">
    <property type="entry name" value="PP-binding"/>
    <property type="match status" value="1"/>
</dbReference>
<proteinExistence type="predicted"/>
<reference evidence="2" key="2">
    <citation type="submission" date="2020-09" db="EMBL/GenBank/DDBJ databases">
        <authorList>
            <person name="Sun Q."/>
            <person name="Ohkuma M."/>
        </authorList>
    </citation>
    <scope>NUCLEOTIDE SEQUENCE</scope>
    <source>
        <strain evidence="2">JCM 4234</strain>
    </source>
</reference>
<dbReference type="Gene3D" id="1.10.1200.10">
    <property type="entry name" value="ACP-like"/>
    <property type="match status" value="1"/>
</dbReference>
<evidence type="ECO:0000313" key="2">
    <source>
        <dbReference type="EMBL" id="GGS67052.1"/>
    </source>
</evidence>
<dbReference type="PROSITE" id="PS50075">
    <property type="entry name" value="CARRIER"/>
    <property type="match status" value="1"/>
</dbReference>
<keyword evidence="3" id="KW-1185">Reference proteome</keyword>
<evidence type="ECO:0000259" key="1">
    <source>
        <dbReference type="PROSITE" id="PS50075"/>
    </source>
</evidence>
<dbReference type="Proteomes" id="UP000653493">
    <property type="component" value="Unassembled WGS sequence"/>
</dbReference>
<organism evidence="2 3">
    <name type="scientific">Streptomyces griseoviridis</name>
    <dbReference type="NCBI Taxonomy" id="45398"/>
    <lineage>
        <taxon>Bacteria</taxon>
        <taxon>Bacillati</taxon>
        <taxon>Actinomycetota</taxon>
        <taxon>Actinomycetes</taxon>
        <taxon>Kitasatosporales</taxon>
        <taxon>Streptomycetaceae</taxon>
        <taxon>Streptomyces</taxon>
    </lineage>
</organism>
<dbReference type="EMBL" id="BMSL01000034">
    <property type="protein sequence ID" value="GGS67052.1"/>
    <property type="molecule type" value="Genomic_DNA"/>
</dbReference>
<comment type="caution">
    <text evidence="2">The sequence shown here is derived from an EMBL/GenBank/DDBJ whole genome shotgun (WGS) entry which is preliminary data.</text>
</comment>
<dbReference type="AlphaFoldDB" id="A0A918LL07"/>
<evidence type="ECO:0000313" key="3">
    <source>
        <dbReference type="Proteomes" id="UP000653493"/>
    </source>
</evidence>
<accession>A0A918LL07</accession>
<reference evidence="2" key="1">
    <citation type="journal article" date="2014" name="Int. J. Syst. Evol. Microbiol.">
        <title>Complete genome sequence of Corynebacterium casei LMG S-19264T (=DSM 44701T), isolated from a smear-ripened cheese.</title>
        <authorList>
            <consortium name="US DOE Joint Genome Institute (JGI-PGF)"/>
            <person name="Walter F."/>
            <person name="Albersmeier A."/>
            <person name="Kalinowski J."/>
            <person name="Ruckert C."/>
        </authorList>
    </citation>
    <scope>NUCLEOTIDE SEQUENCE</scope>
    <source>
        <strain evidence="2">JCM 4234</strain>
    </source>
</reference>
<name>A0A918LL07_STRGD</name>
<dbReference type="InterPro" id="IPR009081">
    <property type="entry name" value="PP-bd_ACP"/>
</dbReference>
<dbReference type="SUPFAM" id="SSF47336">
    <property type="entry name" value="ACP-like"/>
    <property type="match status" value="1"/>
</dbReference>